<evidence type="ECO:0000313" key="2">
    <source>
        <dbReference type="Proteomes" id="UP000000585"/>
    </source>
</evidence>
<dbReference type="KEGG" id="spn:SP_0815"/>
<dbReference type="EMBL" id="AE005672">
    <property type="protein sequence ID" value="AAK74948.1"/>
    <property type="molecule type" value="Genomic_DNA"/>
</dbReference>
<dbReference type="PaxDb" id="170187-SP_0815"/>
<accession>A0A0H2UPD7</accession>
<gene>
    <name evidence="1" type="ordered locus">SP_0815</name>
</gene>
<dbReference type="Proteomes" id="UP000000585">
    <property type="component" value="Chromosome"/>
</dbReference>
<dbReference type="EnsemblBacteria" id="AAK74948">
    <property type="protein sequence ID" value="AAK74948"/>
    <property type="gene ID" value="SP_0815"/>
</dbReference>
<name>A0A0H2UPD7_STRPN</name>
<reference evidence="1 2" key="1">
    <citation type="journal article" date="2001" name="Science">
        <title>Complete genome sequence of a virulent isolate of Streptococcus pneumoniae.</title>
        <authorList>
            <person name="Tettelin H."/>
            <person name="Nelson K.E."/>
            <person name="Paulsen I.T."/>
            <person name="Eisen J.A."/>
            <person name="Read T.D."/>
            <person name="Peterson S."/>
            <person name="Heidelberg J."/>
            <person name="DeBoy R.T."/>
            <person name="Haft D.H."/>
            <person name="Dodson R.J."/>
            <person name="Durkin A.S."/>
            <person name="Gwinn M."/>
            <person name="Kolonay J.F."/>
            <person name="Nelson W.C."/>
            <person name="Peterson J.D."/>
            <person name="Umayam L.A."/>
            <person name="White O."/>
            <person name="Salzberg S.L."/>
            <person name="Lewis M.R."/>
            <person name="Radune D."/>
            <person name="Holtzapple E."/>
            <person name="Khouri H."/>
            <person name="Wolf A.M."/>
            <person name="Utterback T.R."/>
            <person name="Hansen C.L."/>
            <person name="McDonald L.A."/>
            <person name="Feldblyum T.V."/>
            <person name="Angiuoli S."/>
            <person name="Dickinson T."/>
            <person name="Hickey E.K."/>
            <person name="Holt I.E."/>
            <person name="Loftus B.J."/>
            <person name="Yang F."/>
            <person name="Smith H.O."/>
            <person name="Venter J.C."/>
            <person name="Dougherty B.A."/>
            <person name="Morrison D.A."/>
            <person name="Hollingshead S.K."/>
            <person name="Fraser C.M."/>
        </authorList>
    </citation>
    <scope>NUCLEOTIDE SEQUENCE [LARGE SCALE GENOMIC DNA]</scope>
    <source>
        <strain evidence="2">ATCC BAA-334 / TIGR4</strain>
    </source>
</reference>
<dbReference type="AlphaFoldDB" id="A0A0H2UPD7"/>
<sequence>MLLCVLLLKDLLDFLSNRVFTQFSYLIGIEIPINFSE</sequence>
<proteinExistence type="predicted"/>
<organism evidence="1 2">
    <name type="scientific">Streptococcus pneumoniae serotype 4 (strain ATCC BAA-334 / TIGR4)</name>
    <dbReference type="NCBI Taxonomy" id="170187"/>
    <lineage>
        <taxon>Bacteria</taxon>
        <taxon>Bacillati</taxon>
        <taxon>Bacillota</taxon>
        <taxon>Bacilli</taxon>
        <taxon>Lactobacillales</taxon>
        <taxon>Streptococcaceae</taxon>
        <taxon>Streptococcus</taxon>
    </lineage>
</organism>
<evidence type="ECO:0000313" key="1">
    <source>
        <dbReference type="EMBL" id="AAK74948.1"/>
    </source>
</evidence>
<protein>
    <submittedName>
        <fullName evidence="1">Uncharacterized protein</fullName>
    </submittedName>
</protein>
<keyword evidence="2" id="KW-1185">Reference proteome</keyword>